<dbReference type="Proteomes" id="UP000007015">
    <property type="component" value="Chromosome 12"/>
</dbReference>
<name>B8BNH3_ORYSI</name>
<keyword evidence="1" id="KW-0732">Signal</keyword>
<evidence type="ECO:0000256" key="1">
    <source>
        <dbReference type="SAM" id="SignalP"/>
    </source>
</evidence>
<dbReference type="HOGENOM" id="CLU_2610301_0_0_1"/>
<gene>
    <name evidence="2" type="ORF">OsI_37699</name>
</gene>
<feature type="chain" id="PRO_5002865729" description="Secreted protein" evidence="1">
    <location>
        <begin position="25"/>
        <end position="79"/>
    </location>
</feature>
<proteinExistence type="predicted"/>
<dbReference type="AlphaFoldDB" id="B8BNH3"/>
<feature type="signal peptide" evidence="1">
    <location>
        <begin position="1"/>
        <end position="24"/>
    </location>
</feature>
<evidence type="ECO:0000313" key="2">
    <source>
        <dbReference type="EMBL" id="EEC68964.1"/>
    </source>
</evidence>
<protein>
    <recommendedName>
        <fullName evidence="4">Secreted protein</fullName>
    </recommendedName>
</protein>
<evidence type="ECO:0008006" key="4">
    <source>
        <dbReference type="Google" id="ProtNLM"/>
    </source>
</evidence>
<reference evidence="2 3" key="1">
    <citation type="journal article" date="2005" name="PLoS Biol.">
        <title>The genomes of Oryza sativa: a history of duplications.</title>
        <authorList>
            <person name="Yu J."/>
            <person name="Wang J."/>
            <person name="Lin W."/>
            <person name="Li S."/>
            <person name="Li H."/>
            <person name="Zhou J."/>
            <person name="Ni P."/>
            <person name="Dong W."/>
            <person name="Hu S."/>
            <person name="Zeng C."/>
            <person name="Zhang J."/>
            <person name="Zhang Y."/>
            <person name="Li R."/>
            <person name="Xu Z."/>
            <person name="Li S."/>
            <person name="Li X."/>
            <person name="Zheng H."/>
            <person name="Cong L."/>
            <person name="Lin L."/>
            <person name="Yin J."/>
            <person name="Geng J."/>
            <person name="Li G."/>
            <person name="Shi J."/>
            <person name="Liu J."/>
            <person name="Lv H."/>
            <person name="Li J."/>
            <person name="Wang J."/>
            <person name="Deng Y."/>
            <person name="Ran L."/>
            <person name="Shi X."/>
            <person name="Wang X."/>
            <person name="Wu Q."/>
            <person name="Li C."/>
            <person name="Ren X."/>
            <person name="Wang J."/>
            <person name="Wang X."/>
            <person name="Li D."/>
            <person name="Liu D."/>
            <person name="Zhang X."/>
            <person name="Ji Z."/>
            <person name="Zhao W."/>
            <person name="Sun Y."/>
            <person name="Zhang Z."/>
            <person name="Bao J."/>
            <person name="Han Y."/>
            <person name="Dong L."/>
            <person name="Ji J."/>
            <person name="Chen P."/>
            <person name="Wu S."/>
            <person name="Liu J."/>
            <person name="Xiao Y."/>
            <person name="Bu D."/>
            <person name="Tan J."/>
            <person name="Yang L."/>
            <person name="Ye C."/>
            <person name="Zhang J."/>
            <person name="Xu J."/>
            <person name="Zhou Y."/>
            <person name="Yu Y."/>
            <person name="Zhang B."/>
            <person name="Zhuang S."/>
            <person name="Wei H."/>
            <person name="Liu B."/>
            <person name="Lei M."/>
            <person name="Yu H."/>
            <person name="Li Y."/>
            <person name="Xu H."/>
            <person name="Wei S."/>
            <person name="He X."/>
            <person name="Fang L."/>
            <person name="Zhang Z."/>
            <person name="Zhang Y."/>
            <person name="Huang X."/>
            <person name="Su Z."/>
            <person name="Tong W."/>
            <person name="Li J."/>
            <person name="Tong Z."/>
            <person name="Li S."/>
            <person name="Ye J."/>
            <person name="Wang L."/>
            <person name="Fang L."/>
            <person name="Lei T."/>
            <person name="Chen C."/>
            <person name="Chen H."/>
            <person name="Xu Z."/>
            <person name="Li H."/>
            <person name="Huang H."/>
            <person name="Zhang F."/>
            <person name="Xu H."/>
            <person name="Li N."/>
            <person name="Zhao C."/>
            <person name="Li S."/>
            <person name="Dong L."/>
            <person name="Huang Y."/>
            <person name="Li L."/>
            <person name="Xi Y."/>
            <person name="Qi Q."/>
            <person name="Li W."/>
            <person name="Zhang B."/>
            <person name="Hu W."/>
            <person name="Zhang Y."/>
            <person name="Tian X."/>
            <person name="Jiao Y."/>
            <person name="Liang X."/>
            <person name="Jin J."/>
            <person name="Gao L."/>
            <person name="Zheng W."/>
            <person name="Hao B."/>
            <person name="Liu S."/>
            <person name="Wang W."/>
            <person name="Yuan L."/>
            <person name="Cao M."/>
            <person name="McDermott J."/>
            <person name="Samudrala R."/>
            <person name="Wang J."/>
            <person name="Wong G.K."/>
            <person name="Yang H."/>
        </authorList>
    </citation>
    <scope>NUCLEOTIDE SEQUENCE [LARGE SCALE GENOMIC DNA]</scope>
    <source>
        <strain evidence="3">cv. 93-11</strain>
    </source>
</reference>
<keyword evidence="3" id="KW-1185">Reference proteome</keyword>
<dbReference type="Gramene" id="BGIOSGA036515-TA">
    <property type="protein sequence ID" value="BGIOSGA036515-PA"/>
    <property type="gene ID" value="BGIOSGA036515"/>
</dbReference>
<evidence type="ECO:0000313" key="3">
    <source>
        <dbReference type="Proteomes" id="UP000007015"/>
    </source>
</evidence>
<sequence length="79" mass="8401">MDGVIVTVLHLSLILYLSSSHVSSYHLLSLSSHTRATLLANGIHTCKRRALPTMTMITGNDDYGATLGKVMARSSAVGS</sequence>
<dbReference type="EMBL" id="CM000137">
    <property type="protein sequence ID" value="EEC68964.1"/>
    <property type="molecule type" value="Genomic_DNA"/>
</dbReference>
<accession>B8BNH3</accession>
<organism evidence="2 3">
    <name type="scientific">Oryza sativa subsp. indica</name>
    <name type="common">Rice</name>
    <dbReference type="NCBI Taxonomy" id="39946"/>
    <lineage>
        <taxon>Eukaryota</taxon>
        <taxon>Viridiplantae</taxon>
        <taxon>Streptophyta</taxon>
        <taxon>Embryophyta</taxon>
        <taxon>Tracheophyta</taxon>
        <taxon>Spermatophyta</taxon>
        <taxon>Magnoliopsida</taxon>
        <taxon>Liliopsida</taxon>
        <taxon>Poales</taxon>
        <taxon>Poaceae</taxon>
        <taxon>BOP clade</taxon>
        <taxon>Oryzoideae</taxon>
        <taxon>Oryzeae</taxon>
        <taxon>Oryzinae</taxon>
        <taxon>Oryza</taxon>
        <taxon>Oryza sativa</taxon>
    </lineage>
</organism>